<protein>
    <submittedName>
        <fullName evidence="10">Cobalamin-independent glycerol dehydratase small subunit</fullName>
    </submittedName>
    <submittedName>
        <fullName evidence="11">Pyruvate formate lyase activating enzyme</fullName>
    </submittedName>
</protein>
<evidence type="ECO:0000256" key="6">
    <source>
        <dbReference type="ARBA" id="ARBA00023014"/>
    </source>
</evidence>
<evidence type="ECO:0000256" key="3">
    <source>
        <dbReference type="ARBA" id="ARBA00022691"/>
    </source>
</evidence>
<dbReference type="GO" id="GO:0051539">
    <property type="term" value="F:4 iron, 4 sulfur cluster binding"/>
    <property type="evidence" value="ECO:0007669"/>
    <property type="project" value="UniProtKB-KW"/>
</dbReference>
<keyword evidence="5" id="KW-0408">Iron</keyword>
<comment type="catalytic activity">
    <reaction evidence="7">
        <text>glycyl-[protein] + reduced [flavodoxin] + S-adenosyl-L-methionine = glycin-2-yl radical-[protein] + semiquinone [flavodoxin] + 5'-deoxyadenosine + L-methionine + H(+)</text>
        <dbReference type="Rhea" id="RHEA:61976"/>
        <dbReference type="Rhea" id="RHEA-COMP:10622"/>
        <dbReference type="Rhea" id="RHEA-COMP:14480"/>
        <dbReference type="Rhea" id="RHEA-COMP:15993"/>
        <dbReference type="Rhea" id="RHEA-COMP:15994"/>
        <dbReference type="ChEBI" id="CHEBI:15378"/>
        <dbReference type="ChEBI" id="CHEBI:17319"/>
        <dbReference type="ChEBI" id="CHEBI:29947"/>
        <dbReference type="ChEBI" id="CHEBI:32722"/>
        <dbReference type="ChEBI" id="CHEBI:57618"/>
        <dbReference type="ChEBI" id="CHEBI:57844"/>
        <dbReference type="ChEBI" id="CHEBI:59789"/>
        <dbReference type="ChEBI" id="CHEBI:140311"/>
    </reaction>
</comment>
<comment type="cofactor">
    <cofactor evidence="1">
        <name>[4Fe-4S] cluster</name>
        <dbReference type="ChEBI" id="CHEBI:49883"/>
    </cofactor>
</comment>
<evidence type="ECO:0000313" key="13">
    <source>
        <dbReference type="Proteomes" id="UP000295472"/>
    </source>
</evidence>
<dbReference type="GeneID" id="57013775"/>
<reference evidence="10 12" key="1">
    <citation type="submission" date="2018-04" db="EMBL/GenBank/DDBJ databases">
        <title>Subsurface microbial communities from deep shales in Ohio and West Virginia, USA.</title>
        <authorList>
            <person name="Wrighton K."/>
        </authorList>
    </citation>
    <scope>NUCLEOTIDE SEQUENCE [LARGE SCALE GENOMIC DNA]</scope>
    <source>
        <strain evidence="11 13">DSMZ 11287</strain>
        <strain evidence="10 12">MSL28</strain>
    </source>
</reference>
<dbReference type="GO" id="GO:0046872">
    <property type="term" value="F:metal ion binding"/>
    <property type="evidence" value="ECO:0007669"/>
    <property type="project" value="UniProtKB-KW"/>
</dbReference>
<dbReference type="InterPro" id="IPR058240">
    <property type="entry name" value="rSAM_sf"/>
</dbReference>
<dbReference type="AlphaFoldDB" id="A0A318DZN0"/>
<evidence type="ECO:0000256" key="4">
    <source>
        <dbReference type="ARBA" id="ARBA00022723"/>
    </source>
</evidence>
<dbReference type="Proteomes" id="UP000295472">
    <property type="component" value="Unassembled WGS sequence"/>
</dbReference>
<proteinExistence type="predicted"/>
<feature type="domain" description="Radical SAM core" evidence="9">
    <location>
        <begin position="18"/>
        <end position="314"/>
    </location>
</feature>
<dbReference type="EMBL" id="QICM01000039">
    <property type="protein sequence ID" value="PXV62041.1"/>
    <property type="molecule type" value="Genomic_DNA"/>
</dbReference>
<evidence type="ECO:0000256" key="7">
    <source>
        <dbReference type="ARBA" id="ARBA00047365"/>
    </source>
</evidence>
<dbReference type="PROSITE" id="PS51379">
    <property type="entry name" value="4FE4S_FER_2"/>
    <property type="match status" value="2"/>
</dbReference>
<dbReference type="Gene3D" id="3.80.30.10">
    <property type="entry name" value="pyruvate-formate lyase- activating enzyme"/>
    <property type="match status" value="1"/>
</dbReference>
<keyword evidence="11" id="KW-0670">Pyruvate</keyword>
<organism evidence="10 12">
    <name type="scientific">Halanaerobium congolense</name>
    <dbReference type="NCBI Taxonomy" id="54121"/>
    <lineage>
        <taxon>Bacteria</taxon>
        <taxon>Bacillati</taxon>
        <taxon>Bacillota</taxon>
        <taxon>Clostridia</taxon>
        <taxon>Halanaerobiales</taxon>
        <taxon>Halanaerobiaceae</taxon>
        <taxon>Halanaerobium</taxon>
    </lineage>
</organism>
<dbReference type="PIRSF" id="PIRSF000371">
    <property type="entry name" value="PFL_act_enz"/>
    <property type="match status" value="1"/>
</dbReference>
<feature type="domain" description="4Fe-4S ferredoxin-type" evidence="8">
    <location>
        <begin position="49"/>
        <end position="81"/>
    </location>
</feature>
<keyword evidence="11" id="KW-0456">Lyase</keyword>
<keyword evidence="6" id="KW-0411">Iron-sulfur</keyword>
<evidence type="ECO:0000256" key="1">
    <source>
        <dbReference type="ARBA" id="ARBA00001966"/>
    </source>
</evidence>
<dbReference type="PANTHER" id="PTHR30352:SF4">
    <property type="entry name" value="PYRUVATE FORMATE-LYASE 2-ACTIVATING ENZYME"/>
    <property type="match status" value="1"/>
</dbReference>
<dbReference type="InterPro" id="IPR040074">
    <property type="entry name" value="BssD/PflA/YjjW"/>
</dbReference>
<dbReference type="SFLD" id="SFLDG01118">
    <property type="entry name" value="activating_enzymes__group_2"/>
    <property type="match status" value="1"/>
</dbReference>
<dbReference type="InterPro" id="IPR007197">
    <property type="entry name" value="rSAM"/>
</dbReference>
<keyword evidence="3" id="KW-0949">S-adenosyl-L-methionine</keyword>
<dbReference type="PANTHER" id="PTHR30352">
    <property type="entry name" value="PYRUVATE FORMATE-LYASE-ACTIVATING ENZYME"/>
    <property type="match status" value="1"/>
</dbReference>
<dbReference type="GO" id="GO:0016491">
    <property type="term" value="F:oxidoreductase activity"/>
    <property type="evidence" value="ECO:0007669"/>
    <property type="project" value="InterPro"/>
</dbReference>
<dbReference type="InterPro" id="IPR012839">
    <property type="entry name" value="Organic_radical_activase"/>
</dbReference>
<evidence type="ECO:0000256" key="5">
    <source>
        <dbReference type="ARBA" id="ARBA00023004"/>
    </source>
</evidence>
<dbReference type="PROSITE" id="PS51918">
    <property type="entry name" value="RADICAL_SAM"/>
    <property type="match status" value="1"/>
</dbReference>
<dbReference type="SFLD" id="SFLDG01066">
    <property type="entry name" value="organic_radical-activating_enz"/>
    <property type="match status" value="1"/>
</dbReference>
<dbReference type="GO" id="GO:0016829">
    <property type="term" value="F:lyase activity"/>
    <property type="evidence" value="ECO:0007669"/>
    <property type="project" value="UniProtKB-KW"/>
</dbReference>
<evidence type="ECO:0000259" key="8">
    <source>
        <dbReference type="PROSITE" id="PS51379"/>
    </source>
</evidence>
<feature type="domain" description="4Fe-4S ferredoxin-type" evidence="8">
    <location>
        <begin position="92"/>
        <end position="121"/>
    </location>
</feature>
<dbReference type="RefSeq" id="WP_110301263.1">
    <property type="nucleotide sequence ID" value="NZ_QICM01000039.1"/>
</dbReference>
<evidence type="ECO:0000259" key="9">
    <source>
        <dbReference type="PROSITE" id="PS51918"/>
    </source>
</evidence>
<dbReference type="Pfam" id="PF13353">
    <property type="entry name" value="Fer4_12"/>
    <property type="match status" value="1"/>
</dbReference>
<name>A0A318DZN0_9FIRM</name>
<evidence type="ECO:0000256" key="2">
    <source>
        <dbReference type="ARBA" id="ARBA00022485"/>
    </source>
</evidence>
<dbReference type="SUPFAM" id="SSF54862">
    <property type="entry name" value="4Fe-4S ferredoxins"/>
    <property type="match status" value="1"/>
</dbReference>
<evidence type="ECO:0000313" key="12">
    <source>
        <dbReference type="Proteomes" id="UP000247389"/>
    </source>
</evidence>
<dbReference type="NCBIfam" id="TIGR02494">
    <property type="entry name" value="PFLE_PFLC"/>
    <property type="match status" value="1"/>
</dbReference>
<dbReference type="EMBL" id="SOEF01000040">
    <property type="protein sequence ID" value="TDX37670.1"/>
    <property type="molecule type" value="Genomic_DNA"/>
</dbReference>
<dbReference type="InterPro" id="IPR017896">
    <property type="entry name" value="4Fe4S_Fe-S-bd"/>
</dbReference>
<keyword evidence="4" id="KW-0479">Metal-binding</keyword>
<dbReference type="Pfam" id="PF04055">
    <property type="entry name" value="Radical_SAM"/>
    <property type="match status" value="1"/>
</dbReference>
<dbReference type="Proteomes" id="UP000247389">
    <property type="component" value="Unassembled WGS sequence"/>
</dbReference>
<evidence type="ECO:0000313" key="10">
    <source>
        <dbReference type="EMBL" id="PXV62041.1"/>
    </source>
</evidence>
<sequence>MKNESSGLVFDIQRYTLHDGPGIRTMIFLQGCPLHCFWCHSPDSQSFVGQLAVMPILCVGVEDCGECLKVCKQKALNKTKPTYSKILKKDITAISLDRNLCSECGDCAKVCYPKALYFTSKSMCVDEVMKIVEKDRLYYEKTGGGITISGGEPMVQNLFAYELLKESKYRGLHTALDTSGCVDWGKYEPLLPYVDLFLYDLKIIDDEKSSKFIGVSSSVILHNLFNIAEKKIPIQIRVPVIPSINDDDENLKTISRICKKLGDSLDKVQLLPYHKLGTSKYERIGLEYKMPPVDPPSKFEMQRIKNLFERDGHNVIVG</sequence>
<dbReference type="SFLD" id="SFLDS00029">
    <property type="entry name" value="Radical_SAM"/>
    <property type="match status" value="1"/>
</dbReference>
<dbReference type="Gene3D" id="3.30.70.20">
    <property type="match status" value="1"/>
</dbReference>
<evidence type="ECO:0000313" key="11">
    <source>
        <dbReference type="EMBL" id="TDX37670.1"/>
    </source>
</evidence>
<dbReference type="SUPFAM" id="SSF102114">
    <property type="entry name" value="Radical SAM enzymes"/>
    <property type="match status" value="1"/>
</dbReference>
<keyword evidence="2" id="KW-0004">4Fe-4S</keyword>
<comment type="caution">
    <text evidence="10">The sequence shown here is derived from an EMBL/GenBank/DDBJ whole genome shotgun (WGS) entry which is preliminary data.</text>
</comment>
<dbReference type="InterPro" id="IPR034457">
    <property type="entry name" value="Organic_radical-activating"/>
</dbReference>
<accession>A0A318DZN0</accession>
<gene>
    <name evidence="11" type="ORF">C7954_1407</name>
    <name evidence="10" type="ORF">C8C78_13912</name>
</gene>